<dbReference type="SUPFAM" id="SSF54160">
    <property type="entry name" value="Chromo domain-like"/>
    <property type="match status" value="1"/>
</dbReference>
<dbReference type="InterPro" id="IPR000953">
    <property type="entry name" value="Chromo/chromo_shadow_dom"/>
</dbReference>
<dbReference type="InterPro" id="IPR016197">
    <property type="entry name" value="Chromo-like_dom_sf"/>
</dbReference>
<dbReference type="GO" id="GO:0006338">
    <property type="term" value="P:chromatin remodeling"/>
    <property type="evidence" value="ECO:0007669"/>
    <property type="project" value="UniProtKB-ARBA"/>
</dbReference>
<evidence type="ECO:0000259" key="8">
    <source>
        <dbReference type="PROSITE" id="PS50157"/>
    </source>
</evidence>
<dbReference type="SMART" id="SM00298">
    <property type="entry name" value="CHROMO"/>
    <property type="match status" value="1"/>
</dbReference>
<dbReference type="Proteomes" id="UP000053342">
    <property type="component" value="Unassembled WGS sequence"/>
</dbReference>
<evidence type="ECO:0000256" key="3">
    <source>
        <dbReference type="ARBA" id="ARBA00023242"/>
    </source>
</evidence>
<sequence length="931" mass="105907">MSIKNEKRSWKGLNPDEQIEAALEDGLSGDRSGIDGKPVYAELAESTKPGYEAMMEVWKAYERKYPGSDPRSMEVMKHFAEVVGRATPGRLDKEKALDKNKKRATVKTIRNKIRKFMSQWQRETHLTIPKDVHDSMAPYIKHVLRYKIPLSIEEKEPTYLTIENYVAMEEFLWLNDHHDYAHEASRVDCSALLKMHCYTSARLQEICKAKYKDLLCMVAWKDGEPEIKIRFKREHTKGMQDNPNKPKHPLYERLNPTPPLLVNGLLFLLAVIISAGAFKDYNTIEAVLDARPPPRRRFMIMEWADAVLDDPVFPEMSADGCSDWAKRAGFPGGMGLHASRREALIKVDADGGYSLGQVMKFAAHRNPRTLVGHYLDNTSNVDGAAVFLGLEPRRDLTEDFRNERKELKAKRRQAYDRRQLLVDEELGNYRKFERRVQTTQSEADDHGDWRRSYFNRVVRHMVPERDRLARTLPLAVPLRSPEGISALRDLVALRANDFRVAYQEELRPMGDTCPVPSCNRNIKDVAVKDRWKHIYRCSKGHHTKQFGFAEFCFRCSCWITNETDSLPNSHRQSRRSLPMRPGHFPPRCCLHRVLLRLSQQSRASGGEYVASLDTEDYFPCPHLLCSTVLFSESGLWHHLEDIHSTLKPHRAQKRQYSPDRSLNSELAAPDAARHDRKFVNTSALNFDPNHPGGIQTLSVISSSTSRRASQADSVWDAGDDCFSIDSSLSSLSSGLFEAMPETRKDCPSPWATPSEAAAVTMPIDPEIIRQSRPAPHFDQIEVVDLTNVFDKSGDSSIDDLDVSDVQGTTQDEFSSLDLTLGANTKVSAEVGGDCEMLVSNPSPPTAVPPRAEVVQSHTCIQDLSYSRPAAIDPEDNQWKIEKLLGKRQIRRQVQYLVKWFGYPDNESTWEPPENVHPDDVAEFDALHHHKS</sequence>
<dbReference type="PROSITE" id="PS00598">
    <property type="entry name" value="CHROMO_1"/>
    <property type="match status" value="1"/>
</dbReference>
<dbReference type="EMBL" id="KN847386">
    <property type="protein sequence ID" value="KIW35973.1"/>
    <property type="molecule type" value="Genomic_DNA"/>
</dbReference>
<dbReference type="AlphaFoldDB" id="A0A0D2CY32"/>
<evidence type="ECO:0000256" key="2">
    <source>
        <dbReference type="ARBA" id="ARBA00011353"/>
    </source>
</evidence>
<dbReference type="GeneID" id="27363793"/>
<gene>
    <name evidence="9" type="ORF">PV06_11719</name>
</gene>
<feature type="coiled-coil region" evidence="5">
    <location>
        <begin position="393"/>
        <end position="424"/>
    </location>
</feature>
<reference evidence="9 10" key="1">
    <citation type="submission" date="2015-01" db="EMBL/GenBank/DDBJ databases">
        <title>The Genome Sequence of Exophiala oligosperma CBS72588.</title>
        <authorList>
            <consortium name="The Broad Institute Genomics Platform"/>
            <person name="Cuomo C."/>
            <person name="de Hoog S."/>
            <person name="Gorbushina A."/>
            <person name="Stielow B."/>
            <person name="Teixiera M."/>
            <person name="Abouelleil A."/>
            <person name="Chapman S.B."/>
            <person name="Priest M."/>
            <person name="Young S.K."/>
            <person name="Wortman J."/>
            <person name="Nusbaum C."/>
            <person name="Birren B."/>
        </authorList>
    </citation>
    <scope>NUCLEOTIDE SEQUENCE [LARGE SCALE GENOMIC DNA]</scope>
    <source>
        <strain evidence="9 10">CBS 72588</strain>
    </source>
</reference>
<keyword evidence="10" id="KW-1185">Reference proteome</keyword>
<dbReference type="GO" id="GO:0003677">
    <property type="term" value="F:DNA binding"/>
    <property type="evidence" value="ECO:0007669"/>
    <property type="project" value="InterPro"/>
</dbReference>
<dbReference type="InterPro" id="IPR013087">
    <property type="entry name" value="Znf_C2H2_type"/>
</dbReference>
<dbReference type="CDD" id="cd00024">
    <property type="entry name" value="CD_CSD"/>
    <property type="match status" value="1"/>
</dbReference>
<accession>A0A0D2CY32</accession>
<feature type="domain" description="C2H2-type" evidence="8">
    <location>
        <begin position="618"/>
        <end position="648"/>
    </location>
</feature>
<dbReference type="Pfam" id="PF00385">
    <property type="entry name" value="Chromo"/>
    <property type="match status" value="1"/>
</dbReference>
<keyword evidence="4" id="KW-0479">Metal-binding</keyword>
<keyword evidence="4" id="KW-0863">Zinc-finger</keyword>
<dbReference type="PROSITE" id="PS50157">
    <property type="entry name" value="ZINC_FINGER_C2H2_2"/>
    <property type="match status" value="1"/>
</dbReference>
<proteinExistence type="predicted"/>
<dbReference type="InterPro" id="IPR011010">
    <property type="entry name" value="DNA_brk_join_enz"/>
</dbReference>
<feature type="domain" description="Chromo" evidence="7">
    <location>
        <begin position="878"/>
        <end position="931"/>
    </location>
</feature>
<comment type="subunit">
    <text evidence="2">Component of the NuA4 histone acetyltransferase complex.</text>
</comment>
<dbReference type="RefSeq" id="XP_016256189.1">
    <property type="nucleotide sequence ID" value="XM_016413431.1"/>
</dbReference>
<dbReference type="Gene3D" id="2.40.50.40">
    <property type="match status" value="1"/>
</dbReference>
<dbReference type="InterPro" id="IPR021842">
    <property type="entry name" value="DUF3435"/>
</dbReference>
<evidence type="ECO:0000256" key="1">
    <source>
        <dbReference type="ARBA" id="ARBA00004123"/>
    </source>
</evidence>
<dbReference type="STRING" id="215243.A0A0D2CY32"/>
<dbReference type="GO" id="GO:0005634">
    <property type="term" value="C:nucleus"/>
    <property type="evidence" value="ECO:0007669"/>
    <property type="project" value="UniProtKB-SubCell"/>
</dbReference>
<dbReference type="HOGENOM" id="CLU_003121_4_0_1"/>
<dbReference type="Pfam" id="PF11917">
    <property type="entry name" value="DUF3435"/>
    <property type="match status" value="1"/>
</dbReference>
<comment type="subcellular location">
    <subcellularLocation>
        <location evidence="1">Nucleus</location>
    </subcellularLocation>
</comment>
<evidence type="ECO:0000259" key="7">
    <source>
        <dbReference type="PROSITE" id="PS50013"/>
    </source>
</evidence>
<keyword evidence="3" id="KW-0539">Nucleus</keyword>
<dbReference type="OrthoDB" id="4139230at2759"/>
<dbReference type="GO" id="GO:0008270">
    <property type="term" value="F:zinc ion binding"/>
    <property type="evidence" value="ECO:0007669"/>
    <property type="project" value="UniProtKB-KW"/>
</dbReference>
<evidence type="ECO:0000256" key="5">
    <source>
        <dbReference type="SAM" id="Coils"/>
    </source>
</evidence>
<keyword evidence="4" id="KW-0862">Zinc</keyword>
<keyword evidence="5" id="KW-0175">Coiled coil</keyword>
<dbReference type="PANTHER" id="PTHR37535">
    <property type="entry name" value="FLUG DOMAIN PROTEIN"/>
    <property type="match status" value="1"/>
</dbReference>
<feature type="region of interest" description="Disordered" evidence="6">
    <location>
        <begin position="649"/>
        <end position="671"/>
    </location>
</feature>
<feature type="compositionally biased region" description="Polar residues" evidence="6">
    <location>
        <begin position="654"/>
        <end position="664"/>
    </location>
</feature>
<evidence type="ECO:0000313" key="10">
    <source>
        <dbReference type="Proteomes" id="UP000053342"/>
    </source>
</evidence>
<dbReference type="PROSITE" id="PS50013">
    <property type="entry name" value="CHROMO_2"/>
    <property type="match status" value="1"/>
</dbReference>
<organism evidence="9 10">
    <name type="scientific">Exophiala oligosperma</name>
    <dbReference type="NCBI Taxonomy" id="215243"/>
    <lineage>
        <taxon>Eukaryota</taxon>
        <taxon>Fungi</taxon>
        <taxon>Dikarya</taxon>
        <taxon>Ascomycota</taxon>
        <taxon>Pezizomycotina</taxon>
        <taxon>Eurotiomycetes</taxon>
        <taxon>Chaetothyriomycetidae</taxon>
        <taxon>Chaetothyriales</taxon>
        <taxon>Herpotrichiellaceae</taxon>
        <taxon>Exophiala</taxon>
    </lineage>
</organism>
<dbReference type="InterPro" id="IPR023780">
    <property type="entry name" value="Chromo_domain"/>
</dbReference>
<evidence type="ECO:0008006" key="11">
    <source>
        <dbReference type="Google" id="ProtNLM"/>
    </source>
</evidence>
<dbReference type="PROSITE" id="PS00028">
    <property type="entry name" value="ZINC_FINGER_C2H2_1"/>
    <property type="match status" value="1"/>
</dbReference>
<protein>
    <recommendedName>
        <fullName evidence="11">Chromo domain-containing protein</fullName>
    </recommendedName>
</protein>
<dbReference type="PANTHER" id="PTHR37535:SF3">
    <property type="entry name" value="FLUG DOMAIN-CONTAINING PROTEIN"/>
    <property type="match status" value="1"/>
</dbReference>
<dbReference type="VEuPathDB" id="FungiDB:PV06_11719"/>
<dbReference type="SUPFAM" id="SSF56349">
    <property type="entry name" value="DNA breaking-rejoining enzymes"/>
    <property type="match status" value="1"/>
</dbReference>
<name>A0A0D2CY32_9EURO</name>
<dbReference type="InterPro" id="IPR023779">
    <property type="entry name" value="Chromodomain_CS"/>
</dbReference>
<evidence type="ECO:0000256" key="4">
    <source>
        <dbReference type="PROSITE-ProRule" id="PRU00042"/>
    </source>
</evidence>
<evidence type="ECO:0000313" key="9">
    <source>
        <dbReference type="EMBL" id="KIW35973.1"/>
    </source>
</evidence>
<evidence type="ECO:0000256" key="6">
    <source>
        <dbReference type="SAM" id="MobiDB-lite"/>
    </source>
</evidence>